<proteinExistence type="predicted"/>
<dbReference type="InterPro" id="IPR002716">
    <property type="entry name" value="PIN_dom"/>
</dbReference>
<name>A0A0G0W591_9BACT</name>
<evidence type="ECO:0000313" key="3">
    <source>
        <dbReference type="Proteomes" id="UP000034452"/>
    </source>
</evidence>
<reference evidence="2 3" key="1">
    <citation type="journal article" date="2015" name="Nature">
        <title>rRNA introns, odd ribosomes, and small enigmatic genomes across a large radiation of phyla.</title>
        <authorList>
            <person name="Brown C.T."/>
            <person name="Hug L.A."/>
            <person name="Thomas B.C."/>
            <person name="Sharon I."/>
            <person name="Castelle C.J."/>
            <person name="Singh A."/>
            <person name="Wilkins M.J."/>
            <person name="Williams K.H."/>
            <person name="Banfield J.F."/>
        </authorList>
    </citation>
    <scope>NUCLEOTIDE SEQUENCE [LARGE SCALE GENOMIC DNA]</scope>
</reference>
<gene>
    <name evidence="2" type="ORF">UU13_C0005G0003</name>
</gene>
<dbReference type="AlphaFoldDB" id="A0A0G0W591"/>
<sequence length="112" mass="12935">MKLVINAGIVFTALTGLGITKKILFLENLELYSPILLLEEINEHQLRILELSSLSSIEVNELLKLIENKISFIPEKHFEPFLEQANSSIPDKEDTSYLPEFTLVFRHYTQFL</sequence>
<protein>
    <recommendedName>
        <fullName evidence="1">PIN domain-containing protein</fullName>
    </recommendedName>
</protein>
<evidence type="ECO:0000259" key="1">
    <source>
        <dbReference type="Pfam" id="PF10130"/>
    </source>
</evidence>
<evidence type="ECO:0000313" key="2">
    <source>
        <dbReference type="EMBL" id="KKR70447.1"/>
    </source>
</evidence>
<dbReference type="Pfam" id="PF10130">
    <property type="entry name" value="PIN_2"/>
    <property type="match status" value="1"/>
</dbReference>
<accession>A0A0G0W591</accession>
<dbReference type="EMBL" id="LBZL01000005">
    <property type="protein sequence ID" value="KKR70447.1"/>
    <property type="molecule type" value="Genomic_DNA"/>
</dbReference>
<dbReference type="Proteomes" id="UP000034452">
    <property type="component" value="Unassembled WGS sequence"/>
</dbReference>
<feature type="domain" description="PIN" evidence="1">
    <location>
        <begin position="4"/>
        <end position="98"/>
    </location>
</feature>
<organism evidence="2 3">
    <name type="scientific">Candidatus Nomurabacteria bacterium GW2011_GWB1_40_7</name>
    <dbReference type="NCBI Taxonomy" id="1618744"/>
    <lineage>
        <taxon>Bacteria</taxon>
        <taxon>Candidatus Nomuraibacteriota</taxon>
    </lineage>
</organism>
<comment type="caution">
    <text evidence="2">The sequence shown here is derived from an EMBL/GenBank/DDBJ whole genome shotgun (WGS) entry which is preliminary data.</text>
</comment>